<evidence type="ECO:0000256" key="4">
    <source>
        <dbReference type="SAM" id="MobiDB-lite"/>
    </source>
</evidence>
<keyword evidence="1" id="KW-0479">Metal-binding</keyword>
<evidence type="ECO:0000256" key="2">
    <source>
        <dbReference type="ARBA" id="ARBA00023004"/>
    </source>
</evidence>
<protein>
    <submittedName>
        <fullName evidence="6">PA0069 family radical SAM protein</fullName>
    </submittedName>
</protein>
<dbReference type="InterPro" id="IPR006638">
    <property type="entry name" value="Elp3/MiaA/NifB-like_rSAM"/>
</dbReference>
<evidence type="ECO:0000259" key="5">
    <source>
        <dbReference type="PROSITE" id="PS51918"/>
    </source>
</evidence>
<evidence type="ECO:0000313" key="7">
    <source>
        <dbReference type="Proteomes" id="UP000622580"/>
    </source>
</evidence>
<dbReference type="SUPFAM" id="SSF102114">
    <property type="entry name" value="Radical SAM enzymes"/>
    <property type="match status" value="1"/>
</dbReference>
<feature type="region of interest" description="Disordered" evidence="4">
    <location>
        <begin position="1"/>
        <end position="25"/>
    </location>
</feature>
<name>A0A941CZJ9_9CAUL</name>
<sequence length="364" mass="40332">MSTFTQQVHPPPQVRGRGARTNASGRYEAQAREAFDDGWTPDDVDPVKLKTTLTAEKARVIISRNTSPDVGFSRSINPYRGCEHGCIYCYARPAHAYMGLSPGLDFESKLFFKPEAASLLEAELSKPRYQPIAIHIGGNTDPYQPQERTLRITRSIIEVMARFQHPFSIITKSALILRDLDLLAPLAQANLVRVAISVTTLDRKLARSMEPRAATPEKRIAAIKGLADAGVPVIVMFAPAIPGLNDHEMEAVLERAGQAGAKGAGYVALRLPLEIKDLFREWLATDHPDRASRVMSLVRQMRGGKDYDADWATRMKGQGPLADLMRVRFQAARKRYGLDFSFDGLDLDKFKVPARAGDQGDLFS</sequence>
<dbReference type="GO" id="GO:0051536">
    <property type="term" value="F:iron-sulfur cluster binding"/>
    <property type="evidence" value="ECO:0007669"/>
    <property type="project" value="UniProtKB-KW"/>
</dbReference>
<dbReference type="InterPro" id="IPR058240">
    <property type="entry name" value="rSAM_sf"/>
</dbReference>
<dbReference type="RefSeq" id="WP_215339856.1">
    <property type="nucleotide sequence ID" value="NZ_JAGSGD010000001.1"/>
</dbReference>
<evidence type="ECO:0000256" key="1">
    <source>
        <dbReference type="ARBA" id="ARBA00022723"/>
    </source>
</evidence>
<dbReference type="Proteomes" id="UP000622580">
    <property type="component" value="Unassembled WGS sequence"/>
</dbReference>
<dbReference type="AlphaFoldDB" id="A0A941CZJ9"/>
<dbReference type="PANTHER" id="PTHR43432:SF3">
    <property type="entry name" value="SLR0285 PROTEIN"/>
    <property type="match status" value="1"/>
</dbReference>
<comment type="caution">
    <text evidence="6">The sequence shown here is derived from an EMBL/GenBank/DDBJ whole genome shotgun (WGS) entry which is preliminary data.</text>
</comment>
<dbReference type="PANTHER" id="PTHR43432">
    <property type="entry name" value="SLR0285 PROTEIN"/>
    <property type="match status" value="1"/>
</dbReference>
<keyword evidence="3" id="KW-0411">Iron-sulfur</keyword>
<dbReference type="PROSITE" id="PS51918">
    <property type="entry name" value="RADICAL_SAM"/>
    <property type="match status" value="1"/>
</dbReference>
<reference evidence="6" key="1">
    <citation type="submission" date="2021-04" db="EMBL/GenBank/DDBJ databases">
        <title>Draft genome assembly of strain Phenylobacterium sp. 20VBR1 using MiniION and Illumina platforms.</title>
        <authorList>
            <person name="Thomas F.A."/>
            <person name="Krishnan K.P."/>
            <person name="Sinha R.K."/>
        </authorList>
    </citation>
    <scope>NUCLEOTIDE SEQUENCE</scope>
    <source>
        <strain evidence="6">20VBR1</strain>
    </source>
</reference>
<dbReference type="GO" id="GO:0003824">
    <property type="term" value="F:catalytic activity"/>
    <property type="evidence" value="ECO:0007669"/>
    <property type="project" value="InterPro"/>
</dbReference>
<proteinExistence type="predicted"/>
<keyword evidence="2" id="KW-0408">Iron</keyword>
<dbReference type="Gene3D" id="3.80.30.30">
    <property type="match status" value="1"/>
</dbReference>
<feature type="domain" description="Radical SAM core" evidence="5">
    <location>
        <begin position="68"/>
        <end position="305"/>
    </location>
</feature>
<dbReference type="NCBIfam" id="NF033668">
    <property type="entry name" value="rSAM_PA0069"/>
    <property type="match status" value="1"/>
</dbReference>
<gene>
    <name evidence="6" type="ORF">JKL49_08920</name>
</gene>
<dbReference type="EMBL" id="JAGSGD010000001">
    <property type="protein sequence ID" value="MBR7619506.1"/>
    <property type="molecule type" value="Genomic_DNA"/>
</dbReference>
<dbReference type="SFLD" id="SFLDS00029">
    <property type="entry name" value="Radical_SAM"/>
    <property type="match status" value="1"/>
</dbReference>
<accession>A0A941CZJ9</accession>
<dbReference type="InterPro" id="IPR007197">
    <property type="entry name" value="rSAM"/>
</dbReference>
<dbReference type="GO" id="GO:0046872">
    <property type="term" value="F:metal ion binding"/>
    <property type="evidence" value="ECO:0007669"/>
    <property type="project" value="UniProtKB-KW"/>
</dbReference>
<dbReference type="InterPro" id="IPR040086">
    <property type="entry name" value="MJ0683-like"/>
</dbReference>
<dbReference type="CDD" id="cd01335">
    <property type="entry name" value="Radical_SAM"/>
    <property type="match status" value="1"/>
</dbReference>
<keyword evidence="7" id="KW-1185">Reference proteome</keyword>
<evidence type="ECO:0000256" key="3">
    <source>
        <dbReference type="ARBA" id="ARBA00023014"/>
    </source>
</evidence>
<organism evidence="6 7">
    <name type="scientific">Phenylobacterium glaciei</name>
    <dbReference type="NCBI Taxonomy" id="2803784"/>
    <lineage>
        <taxon>Bacteria</taxon>
        <taxon>Pseudomonadati</taxon>
        <taxon>Pseudomonadota</taxon>
        <taxon>Alphaproteobacteria</taxon>
        <taxon>Caulobacterales</taxon>
        <taxon>Caulobacteraceae</taxon>
        <taxon>Phenylobacterium</taxon>
    </lineage>
</organism>
<dbReference type="SFLD" id="SFLDG01084">
    <property type="entry name" value="Uncharacterised_Radical_SAM_Su"/>
    <property type="match status" value="1"/>
</dbReference>
<evidence type="ECO:0000313" key="6">
    <source>
        <dbReference type="EMBL" id="MBR7619506.1"/>
    </source>
</evidence>
<dbReference type="SMART" id="SM00729">
    <property type="entry name" value="Elp3"/>
    <property type="match status" value="1"/>
</dbReference>
<dbReference type="Pfam" id="PF04055">
    <property type="entry name" value="Radical_SAM"/>
    <property type="match status" value="1"/>
</dbReference>